<evidence type="ECO:0000259" key="4">
    <source>
        <dbReference type="PROSITE" id="PS51350"/>
    </source>
</evidence>
<keyword evidence="2" id="KW-0963">Cytoplasm</keyword>
<dbReference type="Proteomes" id="UP000223370">
    <property type="component" value="Unassembled WGS sequence"/>
</dbReference>
<dbReference type="OrthoDB" id="9809047at2"/>
<evidence type="ECO:0000313" key="6">
    <source>
        <dbReference type="Proteomes" id="UP000223370"/>
    </source>
</evidence>
<keyword evidence="3" id="KW-0598">Phosphotransferase system</keyword>
<proteinExistence type="predicted"/>
<dbReference type="NCBIfam" id="TIGR01003">
    <property type="entry name" value="PTS_HPr_family"/>
    <property type="match status" value="1"/>
</dbReference>
<keyword evidence="6" id="KW-1185">Reference proteome</keyword>
<feature type="domain" description="HPr" evidence="4">
    <location>
        <begin position="1"/>
        <end position="88"/>
    </location>
</feature>
<evidence type="ECO:0000313" key="5">
    <source>
        <dbReference type="EMBL" id="GAX08344.1"/>
    </source>
</evidence>
<reference evidence="5 6" key="1">
    <citation type="submission" date="2015-11" db="EMBL/GenBank/DDBJ databases">
        <title>Draft genome sequences of new species of the genus Lactobacillus isolated from orchardgrass silage.</title>
        <authorList>
            <person name="Tohno M."/>
            <person name="Tanizawa Y."/>
            <person name="Arita M."/>
        </authorList>
    </citation>
    <scope>NUCLEOTIDE SEQUENCE [LARGE SCALE GENOMIC DNA]</scope>
    <source>
        <strain evidence="5 6">IWT5</strain>
    </source>
</reference>
<dbReference type="PANTHER" id="PTHR33705:SF2">
    <property type="entry name" value="PHOSPHOCARRIER PROTEIN NPR"/>
    <property type="match status" value="1"/>
</dbReference>
<organism evidence="5 6">
    <name type="scientific">Secundilactobacillus silagincola</name>
    <dbReference type="NCBI Taxonomy" id="1714681"/>
    <lineage>
        <taxon>Bacteria</taxon>
        <taxon>Bacillati</taxon>
        <taxon>Bacillota</taxon>
        <taxon>Bacilli</taxon>
        <taxon>Lactobacillales</taxon>
        <taxon>Lactobacillaceae</taxon>
        <taxon>Secundilactobacillus</taxon>
    </lineage>
</organism>
<dbReference type="Pfam" id="PF00381">
    <property type="entry name" value="PTS-HPr"/>
    <property type="match status" value="1"/>
</dbReference>
<dbReference type="SUPFAM" id="SSF55594">
    <property type="entry name" value="HPr-like"/>
    <property type="match status" value="1"/>
</dbReference>
<evidence type="ECO:0000256" key="3">
    <source>
        <dbReference type="ARBA" id="ARBA00022683"/>
    </source>
</evidence>
<dbReference type="RefSeq" id="WP_098824999.1">
    <property type="nucleotide sequence ID" value="NZ_BCMJ01000005.1"/>
</dbReference>
<comment type="subcellular location">
    <subcellularLocation>
        <location evidence="1">Cytoplasm</location>
    </subcellularLocation>
</comment>
<dbReference type="GO" id="GO:0009401">
    <property type="term" value="P:phosphoenolpyruvate-dependent sugar phosphotransferase system"/>
    <property type="evidence" value="ECO:0007669"/>
    <property type="project" value="UniProtKB-KW"/>
</dbReference>
<evidence type="ECO:0000256" key="2">
    <source>
        <dbReference type="ARBA" id="ARBA00022490"/>
    </source>
</evidence>
<evidence type="ECO:0000256" key="1">
    <source>
        <dbReference type="ARBA" id="ARBA00004496"/>
    </source>
</evidence>
<dbReference type="InterPro" id="IPR050399">
    <property type="entry name" value="HPr"/>
</dbReference>
<accession>A0A1Z5J2S6</accession>
<gene>
    <name evidence="5" type="ORF">IWT5_01498</name>
</gene>
<name>A0A1Z5J2S6_9LACO</name>
<dbReference type="GO" id="GO:0005737">
    <property type="term" value="C:cytoplasm"/>
    <property type="evidence" value="ECO:0007669"/>
    <property type="project" value="UniProtKB-SubCell"/>
</dbReference>
<sequence>MVSTTVKVIASEGLTGDKVNQLTNELAKYDFTITLAYNGTKTNANSSLGVMSLGVPSGAEIEIGVEGTTEQLESAVQTLIDHQVVAKL</sequence>
<protein>
    <submittedName>
        <fullName evidence="5">Phosphocarrier protein HPr</fullName>
    </submittedName>
</protein>
<dbReference type="EMBL" id="BCMJ01000005">
    <property type="protein sequence ID" value="GAX08344.1"/>
    <property type="molecule type" value="Genomic_DNA"/>
</dbReference>
<dbReference type="InterPro" id="IPR035895">
    <property type="entry name" value="HPr-like_sf"/>
</dbReference>
<dbReference type="InterPro" id="IPR000032">
    <property type="entry name" value="HPr-like"/>
</dbReference>
<dbReference type="PROSITE" id="PS51350">
    <property type="entry name" value="PTS_HPR_DOM"/>
    <property type="match status" value="1"/>
</dbReference>
<dbReference type="AlphaFoldDB" id="A0A1Z5J2S6"/>
<dbReference type="Gene3D" id="3.30.1340.10">
    <property type="entry name" value="HPr-like"/>
    <property type="match status" value="1"/>
</dbReference>
<dbReference type="PRINTS" id="PR00107">
    <property type="entry name" value="PHOSPHOCPHPR"/>
</dbReference>
<comment type="caution">
    <text evidence="5">The sequence shown here is derived from an EMBL/GenBank/DDBJ whole genome shotgun (WGS) entry which is preliminary data.</text>
</comment>
<dbReference type="PANTHER" id="PTHR33705">
    <property type="entry name" value="PHOSPHOCARRIER PROTEIN HPR"/>
    <property type="match status" value="1"/>
</dbReference>